<evidence type="ECO:0000256" key="1">
    <source>
        <dbReference type="SAM" id="Phobius"/>
    </source>
</evidence>
<dbReference type="EMBL" id="CACVAS010000040">
    <property type="protein sequence ID" value="CAA6806153.1"/>
    <property type="molecule type" value="Genomic_DNA"/>
</dbReference>
<evidence type="ECO:0000313" key="2">
    <source>
        <dbReference type="EMBL" id="CAA6806153.1"/>
    </source>
</evidence>
<organism evidence="2">
    <name type="scientific">uncultured Sulfurovum sp</name>
    <dbReference type="NCBI Taxonomy" id="269237"/>
    <lineage>
        <taxon>Bacteria</taxon>
        <taxon>Pseudomonadati</taxon>
        <taxon>Campylobacterota</taxon>
        <taxon>Epsilonproteobacteria</taxon>
        <taxon>Campylobacterales</taxon>
        <taxon>Sulfurovaceae</taxon>
        <taxon>Sulfurovum</taxon>
        <taxon>environmental samples</taxon>
    </lineage>
</organism>
<gene>
    <name evidence="2" type="ORF">HELGO_WM33717</name>
</gene>
<protein>
    <submittedName>
        <fullName evidence="2">Uncharacterized protein</fullName>
    </submittedName>
</protein>
<keyword evidence="1" id="KW-0812">Transmembrane</keyword>
<proteinExistence type="predicted"/>
<dbReference type="AlphaFoldDB" id="A0A6S6SCU8"/>
<accession>A0A6S6SCU8</accession>
<sequence length="144" mass="17000">MKRNSQMIVLLDVMFIFLFALILKPEKDILTVELDEYINIPNTLIFAKNLDSNDILVYEENKWRALQTSDILRLQDFAVHPEPRKIYSKLSALPKNENFKIKTYVYGKLYKDMTKLIFTKCRVNQDCKSNILVYIKKDGSMEIK</sequence>
<keyword evidence="1" id="KW-1133">Transmembrane helix</keyword>
<feature type="transmembrane region" description="Helical" evidence="1">
    <location>
        <begin position="6"/>
        <end position="23"/>
    </location>
</feature>
<reference evidence="2" key="1">
    <citation type="submission" date="2020-01" db="EMBL/GenBank/DDBJ databases">
        <authorList>
            <person name="Meier V. D."/>
            <person name="Meier V D."/>
        </authorList>
    </citation>
    <scope>NUCLEOTIDE SEQUENCE</scope>
    <source>
        <strain evidence="2">HLG_WM_MAG_01</strain>
    </source>
</reference>
<name>A0A6S6SCU8_9BACT</name>
<keyword evidence="1" id="KW-0472">Membrane</keyword>